<dbReference type="RefSeq" id="WP_145024163.1">
    <property type="nucleotide sequence ID" value="NZ_VLLN01000020.1"/>
</dbReference>
<organism evidence="1 2">
    <name type="scientific">Geobacter argillaceus</name>
    <dbReference type="NCBI Taxonomy" id="345631"/>
    <lineage>
        <taxon>Bacteria</taxon>
        <taxon>Pseudomonadati</taxon>
        <taxon>Thermodesulfobacteriota</taxon>
        <taxon>Desulfuromonadia</taxon>
        <taxon>Geobacterales</taxon>
        <taxon>Geobacteraceae</taxon>
        <taxon>Geobacter</taxon>
    </lineage>
</organism>
<dbReference type="NCBIfam" id="NF007714">
    <property type="entry name" value="PRK10410.1-2"/>
    <property type="match status" value="1"/>
</dbReference>
<proteinExistence type="predicted"/>
<accession>A0A562VIE4</accession>
<evidence type="ECO:0000313" key="2">
    <source>
        <dbReference type="Proteomes" id="UP000319449"/>
    </source>
</evidence>
<dbReference type="OrthoDB" id="5344095at2"/>
<gene>
    <name evidence="1" type="ORF">JN12_02986</name>
</gene>
<dbReference type="InterPro" id="IPR020483">
    <property type="entry name" value="Uncharacterised_YgbA"/>
</dbReference>
<reference evidence="1 2" key="1">
    <citation type="submission" date="2019-07" db="EMBL/GenBank/DDBJ databases">
        <title>Genomic Encyclopedia of Archaeal and Bacterial Type Strains, Phase II (KMG-II): from individual species to whole genera.</title>
        <authorList>
            <person name="Goeker M."/>
        </authorList>
    </citation>
    <scope>NUCLEOTIDE SEQUENCE [LARGE SCALE GENOMIC DNA]</scope>
    <source>
        <strain evidence="1 2">ATCC BAA-1139</strain>
    </source>
</reference>
<comment type="caution">
    <text evidence="1">The sequence shown here is derived from an EMBL/GenBank/DDBJ whole genome shotgun (WGS) entry which is preliminary data.</text>
</comment>
<sequence length="118" mass="13950">MEQFTPKQLNDLKVMARFIEVYCHARHDRTSQALADLPVALQSCFRRGLRLCPDCAAILDHGIRKRLNCPLDPKPTCKDCRIHCYSKEYRASIREIMAFSGRKMILRGRLDYLWHYFF</sequence>
<dbReference type="Proteomes" id="UP000319449">
    <property type="component" value="Unassembled WGS sequence"/>
</dbReference>
<dbReference type="Pfam" id="PF11756">
    <property type="entry name" value="YgbA_NO"/>
    <property type="match status" value="1"/>
</dbReference>
<name>A0A562VIE4_9BACT</name>
<evidence type="ECO:0000313" key="1">
    <source>
        <dbReference type="EMBL" id="TWJ17591.1"/>
    </source>
</evidence>
<protein>
    <submittedName>
        <fullName evidence="1">YbgA-like uncharacterized protein</fullName>
    </submittedName>
</protein>
<dbReference type="EMBL" id="VLLN01000020">
    <property type="protein sequence ID" value="TWJ17591.1"/>
    <property type="molecule type" value="Genomic_DNA"/>
</dbReference>
<dbReference type="AlphaFoldDB" id="A0A562VIE4"/>
<keyword evidence="2" id="KW-1185">Reference proteome</keyword>